<evidence type="ECO:0000313" key="6">
    <source>
        <dbReference type="Proteomes" id="UP000663877"/>
    </source>
</evidence>
<evidence type="ECO:0000313" key="2">
    <source>
        <dbReference type="EMBL" id="CAF1319527.1"/>
    </source>
</evidence>
<accession>A0A815EUI6</accession>
<dbReference type="AlphaFoldDB" id="A0A815EUI6"/>
<evidence type="ECO:0000313" key="4">
    <source>
        <dbReference type="EMBL" id="CAF1584108.1"/>
    </source>
</evidence>
<dbReference type="EMBL" id="CAJNOI010000625">
    <property type="protein sequence ID" value="CAF1319527.1"/>
    <property type="molecule type" value="Genomic_DNA"/>
</dbReference>
<comment type="caution">
    <text evidence="2">The sequence shown here is derived from an EMBL/GenBank/DDBJ whole genome shotgun (WGS) entry which is preliminary data.</text>
</comment>
<name>A0A815EUI6_9BILA</name>
<organism evidence="2 6">
    <name type="scientific">Adineta steineri</name>
    <dbReference type="NCBI Taxonomy" id="433720"/>
    <lineage>
        <taxon>Eukaryota</taxon>
        <taxon>Metazoa</taxon>
        <taxon>Spiralia</taxon>
        <taxon>Gnathifera</taxon>
        <taxon>Rotifera</taxon>
        <taxon>Eurotatoria</taxon>
        <taxon>Bdelloidea</taxon>
        <taxon>Adinetida</taxon>
        <taxon>Adinetidae</taxon>
        <taxon>Adineta</taxon>
    </lineage>
</organism>
<reference evidence="2" key="1">
    <citation type="submission" date="2021-02" db="EMBL/GenBank/DDBJ databases">
        <authorList>
            <person name="Nowell W R."/>
        </authorList>
    </citation>
    <scope>NUCLEOTIDE SEQUENCE</scope>
</reference>
<proteinExistence type="predicted"/>
<dbReference type="OrthoDB" id="10035051at2759"/>
<keyword evidence="5" id="KW-1185">Reference proteome</keyword>
<dbReference type="Proteomes" id="UP000663877">
    <property type="component" value="Unassembled WGS sequence"/>
</dbReference>
<dbReference type="EMBL" id="CAJNOM010000988">
    <property type="protein sequence ID" value="CAF1584108.1"/>
    <property type="molecule type" value="Genomic_DNA"/>
</dbReference>
<dbReference type="EMBL" id="CAJNOM010000987">
    <property type="protein sequence ID" value="CAF1584001.1"/>
    <property type="molecule type" value="Genomic_DNA"/>
</dbReference>
<evidence type="ECO:0000313" key="5">
    <source>
        <dbReference type="Proteomes" id="UP000663832"/>
    </source>
</evidence>
<dbReference type="EMBL" id="CAJNOI010000624">
    <property type="protein sequence ID" value="CAF1319301.1"/>
    <property type="molecule type" value="Genomic_DNA"/>
</dbReference>
<evidence type="ECO:0000313" key="3">
    <source>
        <dbReference type="EMBL" id="CAF1584001.1"/>
    </source>
</evidence>
<dbReference type="Proteomes" id="UP000663832">
    <property type="component" value="Unassembled WGS sequence"/>
</dbReference>
<evidence type="ECO:0000313" key="1">
    <source>
        <dbReference type="EMBL" id="CAF1319301.1"/>
    </source>
</evidence>
<sequence length="175" mass="20122">MSNDELSPTISSMTKNSISRKYHILIDNHILERKINDELDNNIIPTIGINTSSKLPFLPTKSNVLSSTLETMQMKKNRKKSKGTITTSSSFKLERQTTNIPSKIRLPTLCTTPNDNEQKRKSEYQRRQIYALNNLMRELEQEKFREFFKPNDVTPVNTEEVVVSNTEDSTKPSSI</sequence>
<protein>
    <submittedName>
        <fullName evidence="2">Uncharacterized protein</fullName>
    </submittedName>
</protein>
<gene>
    <name evidence="1" type="ORF">BJG266_LOCUS33256</name>
    <name evidence="2" type="ORF">BJG266_LOCUS33268</name>
    <name evidence="3" type="ORF">QVE165_LOCUS50414</name>
    <name evidence="4" type="ORF">QVE165_LOCUS50426</name>
</gene>